<dbReference type="RefSeq" id="WP_308207434.1">
    <property type="nucleotide sequence ID" value="NZ_JACKTY010000032.1"/>
</dbReference>
<evidence type="ECO:0000256" key="1">
    <source>
        <dbReference type="ARBA" id="ARBA00023015"/>
    </source>
</evidence>
<feature type="domain" description="HTH lacI-type" evidence="4">
    <location>
        <begin position="9"/>
        <end position="68"/>
    </location>
</feature>
<proteinExistence type="predicted"/>
<evidence type="ECO:0000259" key="4">
    <source>
        <dbReference type="PROSITE" id="PS50932"/>
    </source>
</evidence>
<dbReference type="PANTHER" id="PTHR30146:SF109">
    <property type="entry name" value="HTH-TYPE TRANSCRIPTIONAL REGULATOR GALS"/>
    <property type="match status" value="1"/>
</dbReference>
<dbReference type="Pfam" id="PF00532">
    <property type="entry name" value="Peripla_BP_1"/>
    <property type="match status" value="1"/>
</dbReference>
<reference evidence="5 6" key="1">
    <citation type="journal article" date="2022" name="BMC Genomics">
        <title>Comparative genome analysis of mycobacteria focusing on tRNA and non-coding RNA.</title>
        <authorList>
            <person name="Behra P.R.K."/>
            <person name="Pettersson B.M.F."/>
            <person name="Ramesh M."/>
            <person name="Das S."/>
            <person name="Dasgupta S."/>
            <person name="Kirsebom L.A."/>
        </authorList>
    </citation>
    <scope>NUCLEOTIDE SEQUENCE [LARGE SCALE GENOMIC DNA]</scope>
    <source>
        <strain evidence="5 6">DSM 44078</strain>
    </source>
</reference>
<dbReference type="CDD" id="cd01392">
    <property type="entry name" value="HTH_LacI"/>
    <property type="match status" value="1"/>
</dbReference>
<evidence type="ECO:0000256" key="2">
    <source>
        <dbReference type="ARBA" id="ARBA00023125"/>
    </source>
</evidence>
<organism evidence="5 6">
    <name type="scientific">Mycolicibacterium komossense</name>
    <dbReference type="NCBI Taxonomy" id="1779"/>
    <lineage>
        <taxon>Bacteria</taxon>
        <taxon>Bacillati</taxon>
        <taxon>Actinomycetota</taxon>
        <taxon>Actinomycetes</taxon>
        <taxon>Mycobacteriales</taxon>
        <taxon>Mycobacteriaceae</taxon>
        <taxon>Mycolicibacterium</taxon>
    </lineage>
</organism>
<name>A0ABT3CFR5_9MYCO</name>
<keyword evidence="3" id="KW-0804">Transcription</keyword>
<dbReference type="GO" id="GO:0003677">
    <property type="term" value="F:DNA binding"/>
    <property type="evidence" value="ECO:0007669"/>
    <property type="project" value="UniProtKB-KW"/>
</dbReference>
<dbReference type="InterPro" id="IPR010982">
    <property type="entry name" value="Lambda_DNA-bd_dom_sf"/>
</dbReference>
<protein>
    <submittedName>
        <fullName evidence="5">LacI family DNA-binding transcriptional regulator</fullName>
    </submittedName>
</protein>
<evidence type="ECO:0000313" key="5">
    <source>
        <dbReference type="EMBL" id="MCV7228213.1"/>
    </source>
</evidence>
<dbReference type="Gene3D" id="1.10.260.40">
    <property type="entry name" value="lambda repressor-like DNA-binding domains"/>
    <property type="match status" value="1"/>
</dbReference>
<sequence length="343" mass="36962">MTMPDSSPATLQQIAASLGLHVSTVSRILNASSADSTKAASPRTVERVRQYAKEIGYSPNPMGSGLRTRKTNQVAVLVPRLSDLVLSTIYEGIDEAAAEVGISTFVTNTFDDPQIQNRKLELALSRRVDGIILADSHLDGAIALELRTRKVPYVLVNRRAEGHASVTCDDYLGGRMAAEHLYAQGHRKVGVVAAQPYASTSADRQRGFVDYFREHGIHIPKNMVAQSNFDAESGAEAADQLLRRRPALTAMFAVNDFAAIGAMSTARQHGRVVGTDFAVVGFNDITIARQLSVPLTSVRSDMHGMGRQAVTMLMEVLASKPAESALLAPVLAVRASSDFQLFA</sequence>
<dbReference type="InterPro" id="IPR001761">
    <property type="entry name" value="Peripla_BP/Lac1_sug-bd_dom"/>
</dbReference>
<dbReference type="SUPFAM" id="SSF53822">
    <property type="entry name" value="Periplasmic binding protein-like I"/>
    <property type="match status" value="1"/>
</dbReference>
<dbReference type="InterPro" id="IPR000843">
    <property type="entry name" value="HTH_LacI"/>
</dbReference>
<evidence type="ECO:0000313" key="6">
    <source>
        <dbReference type="Proteomes" id="UP001526201"/>
    </source>
</evidence>
<comment type="caution">
    <text evidence="5">The sequence shown here is derived from an EMBL/GenBank/DDBJ whole genome shotgun (WGS) entry which is preliminary data.</text>
</comment>
<dbReference type="EMBL" id="JACKTY010000032">
    <property type="protein sequence ID" value="MCV7228213.1"/>
    <property type="molecule type" value="Genomic_DNA"/>
</dbReference>
<dbReference type="InterPro" id="IPR028082">
    <property type="entry name" value="Peripla_BP_I"/>
</dbReference>
<gene>
    <name evidence="5" type="ORF">H7J73_19565</name>
</gene>
<dbReference type="Pfam" id="PF00356">
    <property type="entry name" value="LacI"/>
    <property type="match status" value="1"/>
</dbReference>
<evidence type="ECO:0000256" key="3">
    <source>
        <dbReference type="ARBA" id="ARBA00023163"/>
    </source>
</evidence>
<dbReference type="PANTHER" id="PTHR30146">
    <property type="entry name" value="LACI-RELATED TRANSCRIPTIONAL REPRESSOR"/>
    <property type="match status" value="1"/>
</dbReference>
<dbReference type="SUPFAM" id="SSF47413">
    <property type="entry name" value="lambda repressor-like DNA-binding domains"/>
    <property type="match status" value="1"/>
</dbReference>
<keyword evidence="6" id="KW-1185">Reference proteome</keyword>
<dbReference type="Gene3D" id="3.40.50.2300">
    <property type="match status" value="2"/>
</dbReference>
<dbReference type="PROSITE" id="PS50932">
    <property type="entry name" value="HTH_LACI_2"/>
    <property type="match status" value="1"/>
</dbReference>
<dbReference type="Proteomes" id="UP001526201">
    <property type="component" value="Unassembled WGS sequence"/>
</dbReference>
<keyword evidence="2 5" id="KW-0238">DNA-binding</keyword>
<keyword evidence="1" id="KW-0805">Transcription regulation</keyword>
<dbReference type="SMART" id="SM00354">
    <property type="entry name" value="HTH_LACI"/>
    <property type="match status" value="1"/>
</dbReference>
<accession>A0ABT3CFR5</accession>